<evidence type="ECO:0000256" key="1">
    <source>
        <dbReference type="ARBA" id="ARBA00022729"/>
    </source>
</evidence>
<dbReference type="eggNOG" id="COG4625">
    <property type="taxonomic scope" value="Bacteria"/>
</dbReference>
<dbReference type="NCBIfam" id="TIGR02601">
    <property type="entry name" value="autotrns_rpt"/>
    <property type="match status" value="5"/>
</dbReference>
<comment type="caution">
    <text evidence="3">The sequence shown here is derived from an EMBL/GenBank/DDBJ whole genome shotgun (WGS) entry which is preliminary data.</text>
</comment>
<evidence type="ECO:0000313" key="3">
    <source>
        <dbReference type="EMBL" id="EDY16471.1"/>
    </source>
</evidence>
<gene>
    <name evidence="3" type="ORF">CfE428DRAFT_6002</name>
</gene>
<organism evidence="3 4">
    <name type="scientific">Chthoniobacter flavus Ellin428</name>
    <dbReference type="NCBI Taxonomy" id="497964"/>
    <lineage>
        <taxon>Bacteria</taxon>
        <taxon>Pseudomonadati</taxon>
        <taxon>Verrucomicrobiota</taxon>
        <taxon>Spartobacteria</taxon>
        <taxon>Chthoniobacterales</taxon>
        <taxon>Chthoniobacteraceae</taxon>
        <taxon>Chthoniobacter</taxon>
    </lineage>
</organism>
<dbReference type="InterPro" id="IPR011050">
    <property type="entry name" value="Pectin_lyase_fold/virulence"/>
</dbReference>
<keyword evidence="2" id="KW-0812">Transmembrane</keyword>
<dbReference type="RefSeq" id="WP_006983321.1">
    <property type="nucleotide sequence ID" value="NZ_ABVL01000032.1"/>
</dbReference>
<dbReference type="InParanoid" id="B4DAR1"/>
<keyword evidence="2" id="KW-1133">Transmembrane helix</keyword>
<dbReference type="STRING" id="497964.CfE428DRAFT_6002"/>
<evidence type="ECO:0000256" key="2">
    <source>
        <dbReference type="SAM" id="Phobius"/>
    </source>
</evidence>
<sequence length="7481" mass="749628">MKKSTPVRAIGALCLRKGFWWFALTFVLLAGVAISANVLFWDPDTNATGNNSATQANLGGAGTWDTTTNNWWDGVATDTTWSNDNFDSAVFGGTSGGSVTLGAPIVVGRITFNTGGYTVKPSGTNTLTLQTADGDPAPVIVANANATIGVSGGAGLVGNQGMVKAGGGTLTVFGNNSGFVGTTTLKSGTLTLSGDVDVTPNGTTSLGTAQPITLQSGTLRFLNNSGVAQYNSDILLQGNATINVDHATTGSSGVIELGALTLGSNTLTTTNGNGYGLRFMGTTTLNSAISTINATFNPSAGIFDAAGATTLGGMVTGPGALNKIGSGTLFVYNALGGPDNDYAGGTNVLQGTLALGDTSSQLGSGRVIVSPGAVLRIEDNLNFFSIETSGAGLFLQSSSTAFGVLGLDGDFTPGTDALQNMKISPYGAAVQINTPTTTFLGDFNFANFGTGAAGTGKVFLGAIVNTTLNGFEGQLTPGPDNEYRLGANASSGVTLTLSIPNILNAGDNASLVVGTPIQNIVSITNGTGTVLISDSQNYGGLTTVNSGSTLTASVAASPDALPLGTGATKPVIDVYGTLNLTGGDFAQLAQTTLNVSQARGANGALNLNVTSNEFAGIGTVNERLKDTVVLNFNGGTFSFAGYNSGNVTGAPLISSQTIGEFNFSATNAVNVTSAATATTDQDAILTLTNVNRVNNGSITFAHTGATQPVLGKPSAGTSSDIRIFITNLNGAAPVVTNGMLAPYLLDVSNVPLAGGATTANSTTVTVTSTVGLAPGMIVTGANIPTGASIVSIIDGTSFQISRPATTNATGQSFTANGQQFVTYGPDGVAPAAFDVQATTAATLQAATASQIVTVDAGFNTTANASVYALRIGDNTLGGTNTITIGSGASAEDGAGLILNLATARTDTPNFTFGTGGNREAMIYVTGGQTATLSGLISATGLTKTGPNTLVLTGNNVNLNGTLTVDQGTLQGTVGAFNYRPIVLNAGTLNYDNGGSVRYLNDLIVNGDSTVTAGDVEMPMVGDVTINPRAGGNLDPIVFNIAQGLSVSGDLVLNGDVNWNQTRADRNNDVRARVLVSGKVTGVGAFNKWSGSTSQTGVTAFLNGANDYQGGTTVNGGTLESLTALGTPFSTGAITVNPGSILRIASPDNIHGNVLTLNSDLAGLAVLSLAYSGNVGVNGGLTGTMNFNSGNLGGPFSAVFAIDAMGYSGDIDLSTLGGGTAFLGTAIGGNFSGNLTPAAVNSLIPSLDGNAPEQFAGGVYRLGGGGSGFLNFTGAANQLTGNNAVQIGAISNVTQGASFVLQNGGQNNNASNGQGAVQIVNVNDYTGPTILNSGAITGSLASPGDLSVGNNNALGTSKIIFNGGALQAPTNTGLPFLTPVITLSNDVGFTGDATFDGSTNLVLTGTFPLADNQVGVTRTFTVNNTTGMTIIGGDIIDGAGTASLNGITKTGSGPIEFRGHNTYSGFTNVNGGTIVVESDSDISVNSQITFNGGALGVWNQSMSTDRDYILVGNGTFDVGDARTLTQVGPNGSDLGSIISGPGMFIKNGFGTLILNGTNANSGGNAVQINNGILQISANVNLGDPAVNGQIVAGGGTLRVDGTFTSARNILPNTNITTSLGLNITDENTFTSTGLLNNNGTGIFTILKTGAGTFINNSNNSLKRLVVTNGVFQSSSNTPVAAAASEIDLSGGTLRLQNLTANQAVVTPLTNFLGGGHIELQSADGFSSQFAPTSLDRIATGTLVISAGTSTLGGAGNTNAVRILPDNMNFAADRTAVTTTSNIVTVSNTADLEVGMTVTGQGIPANATITAINSPTSITISANATAANTYLTFGGAAPRANAVNNGIFPASVVTADAAGLASFTTNDPTNGIVAFTGYTAIGATPATFNTPTVVGDVGIGGTVLTGVNSLYALRTSGDITGGTLKIGSISNSREGGMIVNGNVRISSNLIIDPTSADARQVSSASGEGVFYVAPNVTLTLAGDLLANSFTKFGGGKVVFSGGNNSILGALTVQEGTLEVAPGAQFARLATDLVLNGQGTLDLNGNDARFSSLYNTAGVGGGIITNTGSSDASLTIFAPTATVAVPPSRAGVIGQNTNKVITGLASTADLQVGMSVSGTNIAGGAYIQSIDSPTQITIAAPGNNANVSPSTQTVTFGSSIFAGRIMDGPTNKLTFVKNGAGTVILGGFSTAAPRAGDNTFSGGTILNQGTLQIQNPLALGGADGSTPGVVTLFGGTLDLRDDGGGINGTIILGNQQTDGVDVVVAGPATINVDRFSSPNTGNVWQINDLTLSENTLSISGANNYGLRVAGTTTIAGDYAAINSLSDQANGNIQFDGQIVGAGALNKYGTAIQRVATINGSNNTYSGGTNIVSGSLQITATSGTPLGTGRVNVFPGAMLRIAGLDPTWQPGSFSSVPGQAQLHVLGYYNSLGVVALDNSFDPSSLLTAANFSNAYGSLGVALSNPFFTQTLDMSTIGDGRAFLTSGINTEVAYVASNLIPGVGNGVAPRTYRLAGGVSNLAFIGVDNVLNDLAGVGTSVQVGSLNSVFGSGGAIGMTGNSVILRNSNSYTGGTWIGKGSGLSLGVGGSPAGSTPLGSADGTVTGAPTDVIIYGTLQLENRLEASYFNAATGKNANNYILMPGGNINITDFAGQEAGGNGRWADTDANGGGLNLNGGSFRYNGAANLDSSERVGTFTVSKDSRILLDRSNNSGTVTLIVNDLPRVDHGVLQIQALQGGGTTANILGIPAQTTLQLQEGAGYDHLIINTPGSAATVLGGTTSMGAGAVNSGMAPGWIIDASANSFVTYNPTAANTGFQTLVTSGSPGASSVASNGTFTPGANQVGYSKVITGSGTISGSITLTANDIVDVNAGGGVTLNSPSTSVYALRTNRDINPTAANNTLTIASGALLSVGNTLNLNAAPAATNAAPLDMTVNFGVGGNAEALIYTSSSMTINAQINAAGLTHSAASNSQSVLTLTGDNHFTGPIVNNQGILQGTNTLSGIGLPVSGVFDDQDIYLSGANNRDASRLIIRAGVGDATSSVLASNVEATSQIGGTIFVNGDSRLDTNGGVFQRINNLTFADLGPMTPVGLALGNIYVAGTTTLGAHDNYIEGFFNTYSSSVFGGLVQGGTLTKFGNGTMLMAGTANTYASTVINQGGTNTASSIFGSLTRTGQPFGTGSITINPGAMLRIADASNITPNVVTLKSDGIALGGLAIAYNSSANIADLFGTGPGKVSMSSTGDYLGVIALDVTNYINPIDMGALEAAAGGKLWLGTSISATYMSPTLAPASDNVYRLGGGGNQGNLTIGGNGAYENVLTGTASVVIGAETAGSDNNGPAYINGNFGSIVLSTRNDFSGGVTLNNQAGLTLNNSYALGTGILYHNGGNLTLNNTVTIANEMDMIGDTFSTSSGGNAALTGEMKLAPQGVGGIVTLNMNGGGHLGFEGVISGSPGDGTSGSNIVKTGSQTIIFNGMNTYRGTTSVTTGFLGIGTDVYANAPGALGINDVPLILSSTGGFLLGGQITMDRSLMTSGTDEIRGQTLALSVISGGIAVTSGTIIIDETSTNNGTFRGGVIDIQGPISGAGTVQIGNANVQGSVRLSAQANGYGTNTFTGGLVLSAGRLQINSDTYYTGPADSPTILSGPLGTGTLTFGSGNGNAGGEIVAYGADRTVVNAMAAMSTAADTTVTFGGHYDLTFTRDLNINSDSSLRNRTFNVLASQGETSFLGDLTSSGAAGGRITKNGAGTLVLEGNNTFFGTTGTSLITLSAGVIRFSADMNLGRVSTTQSNFTISGAGALALEGTTPVTWDAASSNRNLNLTSSSGAIEVDDANGLFTMNTRVTGAFGLLKQGAGTLALNANNNQITNLVIGGAPVAAAANLAAGLSGGTVSTTATSGTPFGTASITLYDGTLSLVGGATAQALSIPTLNFGGDSDIQFNHGTTTSQLTGTTIARLNQGTLTLLPTTIAALGDTERLIAGNFAAFPVANGMLATPSVFVRLPGVGQDANFATYGANGFQLHTASTQGAFTTSDATLMVDIAGGSQVAPNSAFNVLALRTDSNITAAGPNSQINITNGGLILNGNAAPVIDPDLYFGDGTSTGEAIVYVRDGQTGAATLAGDFTAANFTKSGGGTLLISGTNNVMTSSPTTLPTLQINDGIVRFAGQSSLPNQGAVGISPMDTGTFDLAGQSLTVGALGGNAVASAATGIVMNSGAAASLEVFTRNGVTSNFNGLIEGDINLIASGRGTLILGYNNTYTGGTRIDAGPIASANGLYTGTGALQINSFNSLGAGPVILDGGTLDIRNPVAPNEVEDNIDVISLGSGDGYDFVISALNNFGSANTTSTINFNGTAGFQAIHSLTIDAPVLSTGGGTDNGLLVRGTTTLAGDTILNVGRALALGGKIEGSGATVTKIGGSTLYITNADRDAGANDVGGWAILQGTMEVRLSQGGSNPLGDGNEITLNGASLNLRHDGDNLSDPQVLDTFRTNDLLVGSFIPVTTVGYTSSANSTLDTRTISAGNNKTLQLGQLRFGGPLGTAFLSFNSGNTYSVEFTDGLSMIHDGALSFNQQNVTFDGNITGNGTLFKQGGAELDINTNATGNNPIGGTVLANGSTYFASWQGSTRTLNPNAKLPGGSITIQPNASLRFTAITNLNGGQIVDVRSNLSSLGMIGIGDDTEISNYNLRARGAAGVFDPSALTGSMGGGILALNDTYTHAIDLGRLGDGTWFLGSSSDGSGASVSSSVNGHYNGGALGAGAGFVGIGNDLPTYRLGGGGGTLYIGLEQPGSAANQLSGAANLVVGSPLTNGGFGSFGVTATSTTGSAGVILNQDQSYTGLTLVNHGSQLEFRGAMATSGYDVFGILVAGGTNGSFAGGPTPILRPGGEINLDNQFDLLPVGNVEGRWGDTTAVNLNSDIFRVIGNSAADLREVVGQVSASGGSYLIPQRAFGGRIMELNIAGLTRVGTATLSIESANSGALGSDERVTVAGADLASQLANIPGGIVNGMVGPWMFNGHDVQFLTYSDFGFVNAGFTRVANGTLSTSSSTLTDRSFISGTSTMAPGALLNTYALRSDANITLTSSGDTTAKIIIGSGGLMSNNAINITPGLVFGSIATPAQAIIVNNNNLVIGSTSNPSTSGQITATDIVKAGDGNMFMDAEQGSFSGPIALNRGGLFIRSGSTTAIPSSNAGGKGSVITINGYGLTVGFRSDATNGGTFFNNSVVIGQDNLLGIINFDRAVGTSVSDKVVGITGGITFAGAPGEQGQTLTLSVGNSMQFEAQGGIDFGPVGNSILNVPDVFVNNTRRTVFTVDGQLTGDGTFVKAGNGQMAVNNLNSLNDYTGGTDLLVGNLIVRAAANPVANDAITDITAGGLGTGPINLLGGVLFIQADADNTTTTRERINFSNDLHVLGNTQIDVNRNGIVSPAGTANDIRFASLSIGSQTLAVTGGNSYALEIGGTTTLLGNPTFNVSSADLVFRSEVDDGGGDNFIVKNGGATMWFNSANNFSGGIFVNSGALRFGDIVAGNNTANAGTGLITINPGANIQLQAATNLLPGQQVAVHSIPNALGTFLTFAVLDPTRVITSDSTGLLRIPTNYNIPLDLSAIGDGTFQLGTTGNNSYTAPTLGVGAGNIYRLSGGGQTLNINSFDNVLTGTARLVVGSLNSSGTLALGHVNDYTGGSTVVRSSTLQWTPSTTDVSPLGTGQVDVFGQTIAYGTGGNYKLNTFVFHPGATIRIDNNAGGNVNVDRWDDSTAVPLNGATLSFNGRSGAISTETYGDLTFAAGSRIALSSQGTGQVELSMPGFAREENGTMVFTTGAANRLGIAAGNNSERVLITGSAPAIADGMLPGYYVNGTDNTFVTYDAVTGFQDAAFTQNYGTTFGTGLTAGTDLVNVTATSTLSDDPVIHALRLANASLNNGTGQFNTITFAESGSSMGGVIVSGGNVTINPNLTFGVAGNQEALFYIEGGRTATVMSDITAGSITKFGTGVLQINKDQNDAARGPGQGYSGGWVVNEGQLTVTSFGGLGNAVASNTVTLVRSASSVPVLRLQINNASNSQTNTGNVLNQMFTSGKIIAVDDATISYDSGADDRSNSIADLEVRNTGGDLLDARLHFDIVHLRVVLQAGHLTLDGNGIIDVNASSVGGVTSGSSVGLSVADISGAGRLTKWGNGVLYVRGDSNGYTAPVNIEQGAISVSSNGALGTGAITVNRFGILDVAMANYTPTNSSITYLPGSIERWSVDGARTGNINLGGGTLQIGMDQSNAVAGTTVVTLNGGSIEGYLRTDDNIWRSNNSQGAVYRTVNTGTSFILAGDSYLGQNITEGANGLDNGVQPNAFTPYTNAAAGVLLEIKGNISGIGGLTKQGYDTVTLSGHNTYSGGTTVMQGMLRIGANDSLLTTGALATNYDGVFDLNGFNQTVGELGAPAKTVDNSSGFITNTATTLNTLTVGNGYNADMTYGGVIQYNVALTKNGLGELMLTGANTFYGATIVNAGGLRLTHATGNVLDSLLNTASLTLANGTSLQLRTGTGAGRMTLIGSSGTVLTLGGNNLLSVEVGGGGGTGIALNAGAKAQVTGTVTVNVYGTSTGAGDHSIVISAPGGGLLTTNGSSGNFVLGKVFNNTDFIVTGLTQTDTLVQLNTQAEAALTAAYWVGGFSNEWAASGAGVSNWASDLTGTVSGLVPGPTTDVFLSAQNRVGQDNMVLGANMTIQSLTINSTSGDPVVLKGDDGKTLTITSASPITADAGAGSASLQGSIALTAPVATITVNSTNPLEIDGAISGGAITKTGTGTLVLAGANTFTGPTVIAQGTLKIGANNALPALGDLDFGTSDSTASSTTAGALDLSGHSTTVLNLGVFTNSTTAVNEITIGAGQVLQVDGALTVGPNVATANTTTKLTISGPGTLQVGTPSAPTLKNFSVGGSVANNFGNAATLDMSGLANFFANLGSGTFAVGDQTDSGGGGTGSSTLTLAVNNTIMASVFSTDGAHFVTSNNNQRVNLGSGTNIIDANTFNLGIVNNRGNGSIGYAAGNTTGTLKVRALDGVGRAIMNVAYGNSQTGASPTETVDLTGHDADLLLNTLNIGGRTQVSGASSTGIFRFDQGVLDVLGVVLGDRRVTSGTGGATGTLELLGGNVDIGAGGISMGSNTATAAGNTASGTVNIGGDADVTVGETSGVSITMGHSTLAGSVANATLNVTGTSRLSVAGDIVEATGAGNAAIVSTVTLNGGTLEMNGHNLGTATEAINNLNFQSGTLRNVGAINGTDGLTKTTTGTLIMEGTNSYTGVTNVNAGTLLVRGSLNGSTVAVNNTGILGGAQGLGTATTGSVTVNAGGTLAPGEAPGTTGILTTLGDLTFGDGAIFQLEINGTTAGSGYDQQIVTGNTLISSTDTVLTLGGTYDLGATGDIFTVILNSGGMTTTGFANAPNGSIITASNGQAYQISYFDDASTAAFELSGGNDVSLRAMTIPEPNDFSMLIASLGFAFGLQRFRGGCHSKRTSSQL</sequence>
<evidence type="ECO:0000313" key="4">
    <source>
        <dbReference type="Proteomes" id="UP000005824"/>
    </source>
</evidence>
<keyword evidence="2" id="KW-0472">Membrane</keyword>
<keyword evidence="1" id="KW-0732">Signal</keyword>
<accession>B4DAR1</accession>
<name>B4DAR1_9BACT</name>
<protein>
    <submittedName>
        <fullName evidence="3">Autotransporter-associated beta strand repeat protein</fullName>
    </submittedName>
</protein>
<keyword evidence="4" id="KW-1185">Reference proteome</keyword>
<dbReference type="InterPro" id="IPR013425">
    <property type="entry name" value="Autotrns_rpt"/>
</dbReference>
<feature type="transmembrane region" description="Helical" evidence="2">
    <location>
        <begin position="20"/>
        <end position="41"/>
    </location>
</feature>
<dbReference type="SUPFAM" id="SSF51126">
    <property type="entry name" value="Pectin lyase-like"/>
    <property type="match status" value="2"/>
</dbReference>
<dbReference type="eggNOG" id="COG3210">
    <property type="taxonomic scope" value="Bacteria"/>
</dbReference>
<proteinExistence type="predicted"/>
<dbReference type="Proteomes" id="UP000005824">
    <property type="component" value="Unassembled WGS sequence"/>
</dbReference>
<dbReference type="Pfam" id="PF12951">
    <property type="entry name" value="PATR"/>
    <property type="match status" value="21"/>
</dbReference>
<dbReference type="EMBL" id="ABVL01000032">
    <property type="protein sequence ID" value="EDY16471.1"/>
    <property type="molecule type" value="Genomic_DNA"/>
</dbReference>
<reference evidence="3 4" key="1">
    <citation type="journal article" date="2011" name="J. Bacteriol.">
        <title>Genome sequence of Chthoniobacter flavus Ellin428, an aerobic heterotrophic soil bacterium.</title>
        <authorList>
            <person name="Kant R."/>
            <person name="van Passel M.W."/>
            <person name="Palva A."/>
            <person name="Lucas S."/>
            <person name="Lapidus A."/>
            <person name="Glavina Del Rio T."/>
            <person name="Dalin E."/>
            <person name="Tice H."/>
            <person name="Bruce D."/>
            <person name="Goodwin L."/>
            <person name="Pitluck S."/>
            <person name="Larimer F.W."/>
            <person name="Land M.L."/>
            <person name="Hauser L."/>
            <person name="Sangwan P."/>
            <person name="de Vos W.M."/>
            <person name="Janssen P.H."/>
            <person name="Smidt H."/>
        </authorList>
    </citation>
    <scope>NUCLEOTIDE SEQUENCE [LARGE SCALE GENOMIC DNA]</scope>
    <source>
        <strain evidence="3 4">Ellin428</strain>
    </source>
</reference>